<keyword evidence="2" id="KW-1185">Reference proteome</keyword>
<dbReference type="EMBL" id="JAPWTJ010000457">
    <property type="protein sequence ID" value="KAJ8978282.1"/>
    <property type="molecule type" value="Genomic_DNA"/>
</dbReference>
<evidence type="ECO:0000313" key="2">
    <source>
        <dbReference type="Proteomes" id="UP001162164"/>
    </source>
</evidence>
<sequence length="111" mass="12885">MKVVVVGGIQAIASCNKLFVAKWQFELYMEIYCEYTEMVGNLLRVFEKATGKYLDQISSDDDEIAVEFMEQDTDSKQSKKKKTIPLLVLKENLCWLPKLIRNVRGLFQKSR</sequence>
<organism evidence="1 2">
    <name type="scientific">Molorchus minor</name>
    <dbReference type="NCBI Taxonomy" id="1323400"/>
    <lineage>
        <taxon>Eukaryota</taxon>
        <taxon>Metazoa</taxon>
        <taxon>Ecdysozoa</taxon>
        <taxon>Arthropoda</taxon>
        <taxon>Hexapoda</taxon>
        <taxon>Insecta</taxon>
        <taxon>Pterygota</taxon>
        <taxon>Neoptera</taxon>
        <taxon>Endopterygota</taxon>
        <taxon>Coleoptera</taxon>
        <taxon>Polyphaga</taxon>
        <taxon>Cucujiformia</taxon>
        <taxon>Chrysomeloidea</taxon>
        <taxon>Cerambycidae</taxon>
        <taxon>Lamiinae</taxon>
        <taxon>Monochamini</taxon>
        <taxon>Molorchus</taxon>
    </lineage>
</organism>
<name>A0ABQ9JK71_9CUCU</name>
<comment type="caution">
    <text evidence="1">The sequence shown here is derived from an EMBL/GenBank/DDBJ whole genome shotgun (WGS) entry which is preliminary data.</text>
</comment>
<dbReference type="PROSITE" id="PS51257">
    <property type="entry name" value="PROKAR_LIPOPROTEIN"/>
    <property type="match status" value="1"/>
</dbReference>
<dbReference type="Proteomes" id="UP001162164">
    <property type="component" value="Unassembled WGS sequence"/>
</dbReference>
<gene>
    <name evidence="1" type="ORF">NQ317_009622</name>
</gene>
<evidence type="ECO:0000313" key="1">
    <source>
        <dbReference type="EMBL" id="KAJ8978282.1"/>
    </source>
</evidence>
<proteinExistence type="predicted"/>
<protein>
    <submittedName>
        <fullName evidence="1">Uncharacterized protein</fullName>
    </submittedName>
</protein>
<accession>A0ABQ9JK71</accession>
<reference evidence="1" key="1">
    <citation type="journal article" date="2023" name="Insect Mol. Biol.">
        <title>Genome sequencing provides insights into the evolution of gene families encoding plant cell wall-degrading enzymes in longhorned beetles.</title>
        <authorList>
            <person name="Shin N.R."/>
            <person name="Okamura Y."/>
            <person name="Kirsch R."/>
            <person name="Pauchet Y."/>
        </authorList>
    </citation>
    <scope>NUCLEOTIDE SEQUENCE</scope>
    <source>
        <strain evidence="1">MMC_N1</strain>
    </source>
</reference>